<dbReference type="AlphaFoldDB" id="A0AAD4QL09"/>
<evidence type="ECO:0000313" key="1">
    <source>
        <dbReference type="EMBL" id="KAI0301099.1"/>
    </source>
</evidence>
<sequence length="151" mass="16548">MRGAQGWVPLPLTDIKEGPRVAAEGFSLQTAYQHISYTSVNRIQQKPGLHLGKATPQSRQTLILLLFCAHLVVRKQPTALAAASSPDLDYERPTGQMLPSAHLLMRHRFDVNIHHDPARAGSGTQVTLACNDWGALNCIACVRFVINQSSL</sequence>
<dbReference type="EMBL" id="WTXG01000015">
    <property type="protein sequence ID" value="KAI0301099.1"/>
    <property type="molecule type" value="Genomic_DNA"/>
</dbReference>
<organism evidence="1 2">
    <name type="scientific">Multifurca ochricompacta</name>
    <dbReference type="NCBI Taxonomy" id="376703"/>
    <lineage>
        <taxon>Eukaryota</taxon>
        <taxon>Fungi</taxon>
        <taxon>Dikarya</taxon>
        <taxon>Basidiomycota</taxon>
        <taxon>Agaricomycotina</taxon>
        <taxon>Agaricomycetes</taxon>
        <taxon>Russulales</taxon>
        <taxon>Russulaceae</taxon>
        <taxon>Multifurca</taxon>
    </lineage>
</organism>
<gene>
    <name evidence="1" type="ORF">B0F90DRAFT_343716</name>
</gene>
<name>A0AAD4QL09_9AGAM</name>
<dbReference type="Proteomes" id="UP001203297">
    <property type="component" value="Unassembled WGS sequence"/>
</dbReference>
<comment type="caution">
    <text evidence="1">The sequence shown here is derived from an EMBL/GenBank/DDBJ whole genome shotgun (WGS) entry which is preliminary data.</text>
</comment>
<proteinExistence type="predicted"/>
<accession>A0AAD4QL09</accession>
<reference evidence="1" key="1">
    <citation type="journal article" date="2022" name="New Phytol.">
        <title>Evolutionary transition to the ectomycorrhizal habit in the genomes of a hyperdiverse lineage of mushroom-forming fungi.</title>
        <authorList>
            <person name="Looney B."/>
            <person name="Miyauchi S."/>
            <person name="Morin E."/>
            <person name="Drula E."/>
            <person name="Courty P.E."/>
            <person name="Kohler A."/>
            <person name="Kuo A."/>
            <person name="LaButti K."/>
            <person name="Pangilinan J."/>
            <person name="Lipzen A."/>
            <person name="Riley R."/>
            <person name="Andreopoulos W."/>
            <person name="He G."/>
            <person name="Johnson J."/>
            <person name="Nolan M."/>
            <person name="Tritt A."/>
            <person name="Barry K.W."/>
            <person name="Grigoriev I.V."/>
            <person name="Nagy L.G."/>
            <person name="Hibbett D."/>
            <person name="Henrissat B."/>
            <person name="Matheny P.B."/>
            <person name="Labbe J."/>
            <person name="Martin F.M."/>
        </authorList>
    </citation>
    <scope>NUCLEOTIDE SEQUENCE</scope>
    <source>
        <strain evidence="1">BPL690</strain>
    </source>
</reference>
<protein>
    <submittedName>
        <fullName evidence="1">Uncharacterized protein</fullName>
    </submittedName>
</protein>
<evidence type="ECO:0000313" key="2">
    <source>
        <dbReference type="Proteomes" id="UP001203297"/>
    </source>
</evidence>
<keyword evidence="2" id="KW-1185">Reference proteome</keyword>